<keyword evidence="9 12" id="KW-0406">Ion transport</keyword>
<evidence type="ECO:0000256" key="8">
    <source>
        <dbReference type="ARBA" id="ARBA00022989"/>
    </source>
</evidence>
<dbReference type="OrthoDB" id="5867527at2759"/>
<keyword evidence="8 12" id="KW-1133">Transmembrane helix</keyword>
<comment type="subcellular location">
    <subcellularLocation>
        <location evidence="1">Cell junction</location>
        <location evidence="1">Gap junction</location>
    </subcellularLocation>
    <subcellularLocation>
        <location evidence="2 12">Cell membrane</location>
        <topology evidence="2 12">Multi-pass membrane protein</topology>
    </subcellularLocation>
</comment>
<keyword evidence="7" id="KW-0965">Cell junction</keyword>
<evidence type="ECO:0000256" key="2">
    <source>
        <dbReference type="ARBA" id="ARBA00004651"/>
    </source>
</evidence>
<feature type="transmembrane region" description="Helical" evidence="12">
    <location>
        <begin position="67"/>
        <end position="85"/>
    </location>
</feature>
<evidence type="ECO:0000256" key="5">
    <source>
        <dbReference type="ARBA" id="ARBA00022692"/>
    </source>
</evidence>
<dbReference type="EMBL" id="OA885485">
    <property type="protein sequence ID" value="CAD7282083.1"/>
    <property type="molecule type" value="Genomic_DNA"/>
</dbReference>
<evidence type="ECO:0000256" key="1">
    <source>
        <dbReference type="ARBA" id="ARBA00004610"/>
    </source>
</evidence>
<dbReference type="AlphaFoldDB" id="A0A7R9GIW5"/>
<protein>
    <recommendedName>
        <fullName evidence="12">Innexin</fullName>
    </recommendedName>
</protein>
<feature type="transmembrane region" description="Helical" evidence="12">
    <location>
        <begin position="27"/>
        <end position="46"/>
    </location>
</feature>
<reference evidence="13" key="1">
    <citation type="submission" date="2020-11" db="EMBL/GenBank/DDBJ databases">
        <authorList>
            <person name="Tran Van P."/>
        </authorList>
    </citation>
    <scope>NUCLEOTIDE SEQUENCE</scope>
</reference>
<dbReference type="InterPro" id="IPR000990">
    <property type="entry name" value="Innexin"/>
</dbReference>
<organism evidence="13">
    <name type="scientific">Notodromas monacha</name>
    <dbReference type="NCBI Taxonomy" id="399045"/>
    <lineage>
        <taxon>Eukaryota</taxon>
        <taxon>Metazoa</taxon>
        <taxon>Ecdysozoa</taxon>
        <taxon>Arthropoda</taxon>
        <taxon>Crustacea</taxon>
        <taxon>Oligostraca</taxon>
        <taxon>Ostracoda</taxon>
        <taxon>Podocopa</taxon>
        <taxon>Podocopida</taxon>
        <taxon>Cypridocopina</taxon>
        <taxon>Cypridoidea</taxon>
        <taxon>Cyprididae</taxon>
        <taxon>Notodromas</taxon>
    </lineage>
</organism>
<evidence type="ECO:0000256" key="11">
    <source>
        <dbReference type="ARBA" id="ARBA00023303"/>
    </source>
</evidence>
<evidence type="ECO:0000256" key="7">
    <source>
        <dbReference type="ARBA" id="ARBA00022949"/>
    </source>
</evidence>
<dbReference type="GO" id="GO:0005921">
    <property type="term" value="C:gap junction"/>
    <property type="evidence" value="ECO:0007669"/>
    <property type="project" value="UniProtKB-SubCell"/>
</dbReference>
<dbReference type="PANTHER" id="PTHR11893">
    <property type="entry name" value="INNEXIN"/>
    <property type="match status" value="1"/>
</dbReference>
<feature type="transmembrane region" description="Helical" evidence="12">
    <location>
        <begin position="270"/>
        <end position="290"/>
    </location>
</feature>
<evidence type="ECO:0000256" key="3">
    <source>
        <dbReference type="ARBA" id="ARBA00022448"/>
    </source>
</evidence>
<keyword evidence="10 12" id="KW-0472">Membrane</keyword>
<dbReference type="Pfam" id="PF00876">
    <property type="entry name" value="Innexin"/>
    <property type="match status" value="1"/>
</dbReference>
<keyword evidence="14" id="KW-1185">Reference proteome</keyword>
<dbReference type="GO" id="GO:0034220">
    <property type="term" value="P:monoatomic ion transmembrane transport"/>
    <property type="evidence" value="ECO:0007669"/>
    <property type="project" value="UniProtKB-KW"/>
</dbReference>
<comment type="similarity">
    <text evidence="12">Belongs to the pannexin family.</text>
</comment>
<keyword evidence="4" id="KW-1003">Cell membrane</keyword>
<keyword evidence="5 12" id="KW-0812">Transmembrane</keyword>
<dbReference type="GO" id="GO:0007602">
    <property type="term" value="P:phototransduction"/>
    <property type="evidence" value="ECO:0007669"/>
    <property type="project" value="TreeGrafter"/>
</dbReference>
<dbReference type="GO" id="GO:0005886">
    <property type="term" value="C:plasma membrane"/>
    <property type="evidence" value="ECO:0007669"/>
    <property type="project" value="UniProtKB-SubCell"/>
</dbReference>
<gene>
    <name evidence="12" type="primary">inx</name>
    <name evidence="13" type="ORF">NMOB1V02_LOCUS9715</name>
</gene>
<feature type="transmembrane region" description="Helical" evidence="12">
    <location>
        <begin position="109"/>
        <end position="130"/>
    </location>
</feature>
<dbReference type="PRINTS" id="PR01262">
    <property type="entry name" value="INNEXIN"/>
</dbReference>
<comment type="function">
    <text evidence="12">Structural component of the gap junctions.</text>
</comment>
<evidence type="ECO:0000313" key="14">
    <source>
        <dbReference type="Proteomes" id="UP000678499"/>
    </source>
</evidence>
<evidence type="ECO:0000256" key="12">
    <source>
        <dbReference type="RuleBase" id="RU010713"/>
    </source>
</evidence>
<evidence type="ECO:0000256" key="9">
    <source>
        <dbReference type="ARBA" id="ARBA00023065"/>
    </source>
</evidence>
<dbReference type="Proteomes" id="UP000678499">
    <property type="component" value="Unassembled WGS sequence"/>
</dbReference>
<evidence type="ECO:0000313" key="13">
    <source>
        <dbReference type="EMBL" id="CAD7282083.1"/>
    </source>
</evidence>
<dbReference type="EMBL" id="CAJPEX010003448">
    <property type="protein sequence ID" value="CAG0922235.1"/>
    <property type="molecule type" value="Genomic_DNA"/>
</dbReference>
<keyword evidence="11 12" id="KW-0407">Ion channel</keyword>
<proteinExistence type="inferred from homology"/>
<sequence length="388" mass="44277">MLGSFGAVASNLKPSASPRADTFVFKLHYKITVAILIAAMLLNCMTNFIGNPINCMLGGSKIPEQTINMYCWISSTFSIPMYWTAKVGEGAPHPGLGNPTDYDTHYHAYYQWVPFFLFLQALLFYGPHYIWRLVDNGKMKCIVQGLDSTSMILKEEERKKKEKILGDYFIQNLHGHNSWSFKFVFCEILNFVNVIGNIYFTDKFLGYQFTTYGSEAVSFLRQPLESRVDPMVKVFPRVTKCTFHMYGPSGSIQQHDALCVLALNIINEKIFLFIWFWFVILAVITGLQLVHRFATLGSPLFRHSLLSRRARFNTKSEVDAVIRKCQFGDWFLLSSLDRNLNSFVFSEFMSDLALELDTGSSNNMEMAPLNPSAPEYSLASIPDKEKFC</sequence>
<keyword evidence="3 12" id="KW-0813">Transport</keyword>
<accession>A0A7R9GIW5</accession>
<name>A0A7R9GIW5_9CRUS</name>
<evidence type="ECO:0000256" key="10">
    <source>
        <dbReference type="ARBA" id="ARBA00023136"/>
    </source>
</evidence>
<evidence type="ECO:0000256" key="6">
    <source>
        <dbReference type="ARBA" id="ARBA00022868"/>
    </source>
</evidence>
<dbReference type="GO" id="GO:0005243">
    <property type="term" value="F:gap junction channel activity"/>
    <property type="evidence" value="ECO:0007669"/>
    <property type="project" value="TreeGrafter"/>
</dbReference>
<evidence type="ECO:0000256" key="4">
    <source>
        <dbReference type="ARBA" id="ARBA00022475"/>
    </source>
</evidence>
<dbReference type="PANTHER" id="PTHR11893:SF41">
    <property type="entry name" value="INNEXIN INX2"/>
    <property type="match status" value="1"/>
</dbReference>
<keyword evidence="6" id="KW-0303">Gap junction</keyword>
<dbReference type="PROSITE" id="PS51013">
    <property type="entry name" value="PANNEXIN"/>
    <property type="match status" value="1"/>
</dbReference>